<organism evidence="2 3">
    <name type="scientific">Romanomermis culicivorax</name>
    <name type="common">Nematode worm</name>
    <dbReference type="NCBI Taxonomy" id="13658"/>
    <lineage>
        <taxon>Eukaryota</taxon>
        <taxon>Metazoa</taxon>
        <taxon>Ecdysozoa</taxon>
        <taxon>Nematoda</taxon>
        <taxon>Enoplea</taxon>
        <taxon>Dorylaimia</taxon>
        <taxon>Mermithida</taxon>
        <taxon>Mermithoidea</taxon>
        <taxon>Mermithidae</taxon>
        <taxon>Romanomermis</taxon>
    </lineage>
</organism>
<evidence type="ECO:0000256" key="1">
    <source>
        <dbReference type="SAM" id="Phobius"/>
    </source>
</evidence>
<feature type="transmembrane region" description="Helical" evidence="1">
    <location>
        <begin position="73"/>
        <end position="95"/>
    </location>
</feature>
<dbReference type="Proteomes" id="UP000887565">
    <property type="component" value="Unplaced"/>
</dbReference>
<protein>
    <submittedName>
        <fullName evidence="3">Uncharacterized protein</fullName>
    </submittedName>
</protein>
<reference evidence="3" key="1">
    <citation type="submission" date="2022-11" db="UniProtKB">
        <authorList>
            <consortium name="WormBaseParasite"/>
        </authorList>
    </citation>
    <scope>IDENTIFICATION</scope>
</reference>
<keyword evidence="1" id="KW-0812">Transmembrane</keyword>
<dbReference type="WBParaSite" id="nRc.2.0.1.t04422-RA">
    <property type="protein sequence ID" value="nRc.2.0.1.t04422-RA"/>
    <property type="gene ID" value="nRc.2.0.1.g04422"/>
</dbReference>
<keyword evidence="1" id="KW-1133">Transmembrane helix</keyword>
<keyword evidence="1" id="KW-0472">Membrane</keyword>
<evidence type="ECO:0000313" key="2">
    <source>
        <dbReference type="Proteomes" id="UP000887565"/>
    </source>
</evidence>
<evidence type="ECO:0000313" key="3">
    <source>
        <dbReference type="WBParaSite" id="nRc.2.0.1.t04422-RA"/>
    </source>
</evidence>
<sequence length="104" mass="11874">MELEWEQGCRTQDLTEYIRFSDKERGCDPLGSWAMGVGDQEAILDYFLLTGVVRNLARMSDRTNLSKGPWTPIIELAILSILMFCLPISSSFRLISNRKSSNRL</sequence>
<name>A0A915HSR9_ROMCU</name>
<proteinExistence type="predicted"/>
<keyword evidence="2" id="KW-1185">Reference proteome</keyword>
<accession>A0A915HSR9</accession>
<dbReference type="AlphaFoldDB" id="A0A915HSR9"/>